<dbReference type="HAMAP" id="MF_00549">
    <property type="entry name" value="Methylglyoxal_synth"/>
    <property type="match status" value="1"/>
</dbReference>
<feature type="domain" description="MGS-like" evidence="4">
    <location>
        <begin position="1"/>
        <end position="131"/>
    </location>
</feature>
<name>A0A7W6J6Q0_9HYPH</name>
<feature type="active site" description="Proton donor/acceptor" evidence="2 3">
    <location>
        <position position="65"/>
    </location>
</feature>
<dbReference type="NCBIfam" id="TIGR00160">
    <property type="entry name" value="MGSA"/>
    <property type="match status" value="1"/>
</dbReference>
<accession>A0A7W6J6Q0</accession>
<dbReference type="InterPro" id="IPR036914">
    <property type="entry name" value="MGS-like_dom_sf"/>
</dbReference>
<dbReference type="CDD" id="cd01422">
    <property type="entry name" value="MGS"/>
    <property type="match status" value="1"/>
</dbReference>
<dbReference type="EC" id="4.2.3.3" evidence="2"/>
<dbReference type="PANTHER" id="PTHR30492">
    <property type="entry name" value="METHYLGLYOXAL SYNTHASE"/>
    <property type="match status" value="1"/>
</dbReference>
<dbReference type="SMART" id="SM00851">
    <property type="entry name" value="MGS"/>
    <property type="match status" value="1"/>
</dbReference>
<keyword evidence="2 5" id="KW-0456">Lyase</keyword>
<evidence type="ECO:0000256" key="2">
    <source>
        <dbReference type="HAMAP-Rule" id="MF_00549"/>
    </source>
</evidence>
<organism evidence="5 6">
    <name type="scientific">Gellertiella hungarica</name>
    <dbReference type="NCBI Taxonomy" id="1572859"/>
    <lineage>
        <taxon>Bacteria</taxon>
        <taxon>Pseudomonadati</taxon>
        <taxon>Pseudomonadota</taxon>
        <taxon>Alphaproteobacteria</taxon>
        <taxon>Hyphomicrobiales</taxon>
        <taxon>Rhizobiaceae</taxon>
        <taxon>Gellertiella</taxon>
    </lineage>
</organism>
<evidence type="ECO:0000256" key="1">
    <source>
        <dbReference type="ARBA" id="ARBA00006287"/>
    </source>
</evidence>
<dbReference type="Proteomes" id="UP000528286">
    <property type="component" value="Unassembled WGS sequence"/>
</dbReference>
<evidence type="ECO:0000259" key="4">
    <source>
        <dbReference type="PROSITE" id="PS51855"/>
    </source>
</evidence>
<dbReference type="AlphaFoldDB" id="A0A7W6J6Q0"/>
<comment type="function">
    <text evidence="2">Catalyzes the formation of methylglyoxal from dihydroxyacetone phosphate.</text>
</comment>
<feature type="binding site" evidence="2">
    <location>
        <position position="12"/>
    </location>
    <ligand>
        <name>substrate</name>
    </ligand>
</feature>
<dbReference type="RefSeq" id="WP_183367110.1">
    <property type="nucleotide sequence ID" value="NZ_JACIEZ010000006.1"/>
</dbReference>
<dbReference type="PIRSF" id="PIRSF006614">
    <property type="entry name" value="Methylglyox_syn"/>
    <property type="match status" value="1"/>
</dbReference>
<dbReference type="GO" id="GO:0008929">
    <property type="term" value="F:methylglyoxal synthase activity"/>
    <property type="evidence" value="ECO:0007669"/>
    <property type="project" value="UniProtKB-UniRule"/>
</dbReference>
<reference evidence="5 6" key="1">
    <citation type="submission" date="2020-08" db="EMBL/GenBank/DDBJ databases">
        <title>Genomic Encyclopedia of Type Strains, Phase IV (KMG-IV): sequencing the most valuable type-strain genomes for metagenomic binning, comparative biology and taxonomic classification.</title>
        <authorList>
            <person name="Goeker M."/>
        </authorList>
    </citation>
    <scope>NUCLEOTIDE SEQUENCE [LARGE SCALE GENOMIC DNA]</scope>
    <source>
        <strain evidence="5 6">DSM 29853</strain>
    </source>
</reference>
<dbReference type="GO" id="GO:0005829">
    <property type="term" value="C:cytosol"/>
    <property type="evidence" value="ECO:0007669"/>
    <property type="project" value="TreeGrafter"/>
</dbReference>
<feature type="binding site" evidence="2">
    <location>
        <position position="16"/>
    </location>
    <ligand>
        <name>substrate</name>
    </ligand>
</feature>
<protein>
    <recommendedName>
        <fullName evidence="2">Methylglyoxal synthase</fullName>
        <shortName evidence="2">MGS</shortName>
        <ecNumber evidence="2">4.2.3.3</ecNumber>
    </recommendedName>
</protein>
<dbReference type="Gene3D" id="3.40.50.1380">
    <property type="entry name" value="Methylglyoxal synthase-like domain"/>
    <property type="match status" value="1"/>
</dbReference>
<feature type="binding site" evidence="2">
    <location>
        <position position="92"/>
    </location>
    <ligand>
        <name>substrate</name>
    </ligand>
</feature>
<dbReference type="Pfam" id="PF02142">
    <property type="entry name" value="MGS"/>
    <property type="match status" value="1"/>
</dbReference>
<evidence type="ECO:0000256" key="3">
    <source>
        <dbReference type="PIRSR" id="PIRSR006614-1"/>
    </source>
</evidence>
<dbReference type="GO" id="GO:0019242">
    <property type="term" value="P:methylglyoxal biosynthetic process"/>
    <property type="evidence" value="ECO:0007669"/>
    <property type="project" value="UniProtKB-UniRule"/>
</dbReference>
<evidence type="ECO:0000313" key="6">
    <source>
        <dbReference type="Proteomes" id="UP000528286"/>
    </source>
</evidence>
<feature type="binding site" evidence="2">
    <location>
        <begin position="59"/>
        <end position="60"/>
    </location>
    <ligand>
        <name>substrate</name>
    </ligand>
</feature>
<dbReference type="InterPro" id="IPR004363">
    <property type="entry name" value="Methylgl_synth"/>
</dbReference>
<dbReference type="SUPFAM" id="SSF52335">
    <property type="entry name" value="Methylglyoxal synthase-like"/>
    <property type="match status" value="1"/>
</dbReference>
<comment type="catalytic activity">
    <reaction evidence="2">
        <text>dihydroxyacetone phosphate = methylglyoxal + phosphate</text>
        <dbReference type="Rhea" id="RHEA:17937"/>
        <dbReference type="ChEBI" id="CHEBI:17158"/>
        <dbReference type="ChEBI" id="CHEBI:43474"/>
        <dbReference type="ChEBI" id="CHEBI:57642"/>
        <dbReference type="EC" id="4.2.3.3"/>
    </reaction>
</comment>
<keyword evidence="6" id="KW-1185">Reference proteome</keyword>
<feature type="binding site" evidence="2">
    <location>
        <begin position="38"/>
        <end position="41"/>
    </location>
    <ligand>
        <name>substrate</name>
    </ligand>
</feature>
<dbReference type="PANTHER" id="PTHR30492:SF0">
    <property type="entry name" value="METHYLGLYOXAL SYNTHASE"/>
    <property type="match status" value="1"/>
</dbReference>
<comment type="similarity">
    <text evidence="1 2">Belongs to the methylglyoxal synthase family.</text>
</comment>
<gene>
    <name evidence="2" type="primary">mgsA</name>
    <name evidence="5" type="ORF">GGR23_003024</name>
</gene>
<dbReference type="PROSITE" id="PS01335">
    <property type="entry name" value="METHYLGLYOXAL_SYNTH"/>
    <property type="match status" value="1"/>
</dbReference>
<comment type="caution">
    <text evidence="5">The sequence shown here is derived from an EMBL/GenBank/DDBJ whole genome shotgun (WGS) entry which is preliminary data.</text>
</comment>
<dbReference type="InterPro" id="IPR018148">
    <property type="entry name" value="Methylglyoxal_synth_AS"/>
</dbReference>
<dbReference type="NCBIfam" id="NF003559">
    <property type="entry name" value="PRK05234.1"/>
    <property type="match status" value="1"/>
</dbReference>
<proteinExistence type="inferred from homology"/>
<dbReference type="InterPro" id="IPR011607">
    <property type="entry name" value="MGS-like_dom"/>
</dbReference>
<dbReference type="EMBL" id="JACIEZ010000006">
    <property type="protein sequence ID" value="MBB4065816.1"/>
    <property type="molecule type" value="Genomic_DNA"/>
</dbReference>
<sequence>MAKGAYIALIAHDQKKDDMAAFARRNEALLRPFSIVATGTTGGRVLEACPSLDVIRLKSGPLGGDQQIGALIATGEVSMLIFLVDPLSALPHDVDVKALTRLATVYDIPMALNTATAEILVRTLTATDTQN</sequence>
<dbReference type="PROSITE" id="PS51855">
    <property type="entry name" value="MGS"/>
    <property type="match status" value="1"/>
</dbReference>
<evidence type="ECO:0000313" key="5">
    <source>
        <dbReference type="EMBL" id="MBB4065816.1"/>
    </source>
</evidence>